<protein>
    <recommendedName>
        <fullName evidence="3">Small ribosomal subunit protein bS16</fullName>
    </recommendedName>
</protein>
<evidence type="ECO:0000313" key="5">
    <source>
        <dbReference type="EMBL" id="KKR89107.1"/>
    </source>
</evidence>
<dbReference type="EMBL" id="LCAK01000001">
    <property type="protein sequence ID" value="KKR89107.1"/>
    <property type="molecule type" value="Genomic_DNA"/>
</dbReference>
<accession>A0A0G0XN49</accession>
<proteinExistence type="inferred from homology"/>
<comment type="similarity">
    <text evidence="3">Belongs to the bacterial ribosomal protein bS16 family.</text>
</comment>
<keyword evidence="1 3" id="KW-0689">Ribosomal protein</keyword>
<dbReference type="AlphaFoldDB" id="A0A0G0XN49"/>
<dbReference type="Gene3D" id="3.30.1320.10">
    <property type="match status" value="1"/>
</dbReference>
<reference evidence="5 6" key="1">
    <citation type="journal article" date="2015" name="Nature">
        <title>rRNA introns, odd ribosomes, and small enigmatic genomes across a large radiation of phyla.</title>
        <authorList>
            <person name="Brown C.T."/>
            <person name="Hug L.A."/>
            <person name="Thomas B.C."/>
            <person name="Sharon I."/>
            <person name="Castelle C.J."/>
            <person name="Singh A."/>
            <person name="Wilkins M.J."/>
            <person name="Williams K.H."/>
            <person name="Banfield J.F."/>
        </authorList>
    </citation>
    <scope>NUCLEOTIDE SEQUENCE [LARGE SCALE GENOMIC DNA]</scope>
</reference>
<comment type="caution">
    <text evidence="5">The sequence shown here is derived from an EMBL/GenBank/DDBJ whole genome shotgun (WGS) entry which is preliminary data.</text>
</comment>
<organism evidence="5 6">
    <name type="scientific">Candidatus Wolfebacteria bacterium GW2011_GWB1_41_12</name>
    <dbReference type="NCBI Taxonomy" id="1619006"/>
    <lineage>
        <taxon>Bacteria</taxon>
        <taxon>Candidatus Wolfeibacteriota</taxon>
    </lineage>
</organism>
<dbReference type="InterPro" id="IPR000307">
    <property type="entry name" value="Ribosomal_bS16"/>
</dbReference>
<dbReference type="Pfam" id="PF00886">
    <property type="entry name" value="Ribosomal_S16"/>
    <property type="match status" value="1"/>
</dbReference>
<dbReference type="PROSITE" id="PS00732">
    <property type="entry name" value="RIBOSOMAL_S16"/>
    <property type="match status" value="1"/>
</dbReference>
<dbReference type="GO" id="GO:0015935">
    <property type="term" value="C:small ribosomal subunit"/>
    <property type="evidence" value="ECO:0007669"/>
    <property type="project" value="TreeGrafter"/>
</dbReference>
<evidence type="ECO:0000256" key="2">
    <source>
        <dbReference type="ARBA" id="ARBA00023274"/>
    </source>
</evidence>
<dbReference type="Proteomes" id="UP000033918">
    <property type="component" value="Unassembled WGS sequence"/>
</dbReference>
<dbReference type="HAMAP" id="MF_00385">
    <property type="entry name" value="Ribosomal_bS16"/>
    <property type="match status" value="1"/>
</dbReference>
<evidence type="ECO:0000313" key="6">
    <source>
        <dbReference type="Proteomes" id="UP000033918"/>
    </source>
</evidence>
<keyword evidence="2 3" id="KW-0687">Ribonucleoprotein</keyword>
<sequence>MLAIKLKRIGKKGYATFRIIVSEKRSKVFGRFIEDLGWFNPHSNELKINKERIEYRLKNGAQPTDRVYNLLIKAGVLKGQKRPMHKVSKKSSEEPVLEAKAPEAPVAA</sequence>
<dbReference type="PANTHER" id="PTHR12919">
    <property type="entry name" value="30S RIBOSOMAL PROTEIN S16"/>
    <property type="match status" value="1"/>
</dbReference>
<evidence type="ECO:0000256" key="1">
    <source>
        <dbReference type="ARBA" id="ARBA00022980"/>
    </source>
</evidence>
<dbReference type="GO" id="GO:0003735">
    <property type="term" value="F:structural constituent of ribosome"/>
    <property type="evidence" value="ECO:0007669"/>
    <property type="project" value="InterPro"/>
</dbReference>
<dbReference type="SUPFAM" id="SSF54565">
    <property type="entry name" value="Ribosomal protein S16"/>
    <property type="match status" value="1"/>
</dbReference>
<name>A0A0G0XN49_9BACT</name>
<gene>
    <name evidence="3" type="primary">rpsP</name>
    <name evidence="5" type="ORF">UU38_C0001G0009</name>
</gene>
<evidence type="ECO:0000256" key="4">
    <source>
        <dbReference type="SAM" id="MobiDB-lite"/>
    </source>
</evidence>
<dbReference type="InterPro" id="IPR023803">
    <property type="entry name" value="Ribosomal_bS16_dom_sf"/>
</dbReference>
<dbReference type="NCBIfam" id="TIGR00002">
    <property type="entry name" value="S16"/>
    <property type="match status" value="1"/>
</dbReference>
<dbReference type="GO" id="GO:0006412">
    <property type="term" value="P:translation"/>
    <property type="evidence" value="ECO:0007669"/>
    <property type="project" value="UniProtKB-UniRule"/>
</dbReference>
<dbReference type="PANTHER" id="PTHR12919:SF20">
    <property type="entry name" value="SMALL RIBOSOMAL SUBUNIT PROTEIN BS16M"/>
    <property type="match status" value="1"/>
</dbReference>
<feature type="region of interest" description="Disordered" evidence="4">
    <location>
        <begin position="81"/>
        <end position="108"/>
    </location>
</feature>
<evidence type="ECO:0000256" key="3">
    <source>
        <dbReference type="HAMAP-Rule" id="MF_00385"/>
    </source>
</evidence>
<dbReference type="InterPro" id="IPR020592">
    <property type="entry name" value="Ribosomal_bS16_CS"/>
</dbReference>
<dbReference type="GO" id="GO:0005737">
    <property type="term" value="C:cytoplasm"/>
    <property type="evidence" value="ECO:0007669"/>
    <property type="project" value="UniProtKB-ARBA"/>
</dbReference>